<dbReference type="GO" id="GO:0016020">
    <property type="term" value="C:membrane"/>
    <property type="evidence" value="ECO:0007669"/>
    <property type="project" value="GOC"/>
</dbReference>
<feature type="binding site" evidence="3">
    <location>
        <position position="399"/>
    </location>
    <ligand>
        <name>Zn(2+)</name>
        <dbReference type="ChEBI" id="CHEBI:29105"/>
        <label>2</label>
    </ligand>
</feature>
<dbReference type="GO" id="GO:0046872">
    <property type="term" value="F:metal ion binding"/>
    <property type="evidence" value="ECO:0007669"/>
    <property type="project" value="UniProtKB-KW"/>
</dbReference>
<sequence length="637" mass="70141">RDAAGPAGCAACEALLVQLKIIAAAGDAFFIGLITELCKRTGIQDDDVCTGSIALEGPIVARGIRGVSLGSRVSRLFCVNALGLCEFPEVEEWDVPFPSRSAAAPSPQSPVATGEEEEKTTTTKKSTENKKPLQIVHYSDIHVDPFYEKGTNANCTKPICCRYVIPYYPDSVIDDNFLPAGAHGDHKCDSPVSLEESMYAAIRTLVPDAAFSIFTGDIVDHAVWNTTQAQNTIDIDASYLRMDDIVGIPVYGTAGNHESSPTNSFPPEGTSDSAQWLYNLLSLAWVRWVGPDAADTARRLGAYSTKHADLDLRIISLNTNLHYAQNYWLYEDPMQRDPSGQLIWLVRELDAAEQNGERVYIIGHMPMGSGDAFHDGSNYFDQIVRRYSPGTIAGLFFGHTHLDEFELAYHNYNNRSYEGAFATTYVAPSLTPTSGHPSFRVYTVDPETFGVIDITTYRADMDLPEFQDGRAAPRWEKYYSAREAYGPLVSPPLRDEQELTPAFWHNVTEVLEHNATAFGEYLVRKRRGWMAEEAIAACNEDCVKLEICKLRAARAQDNCMRPAPRVNLGKKGPPVDGDANGRRRFGVYAEDEECEGSVLRTVLGSVGVQKELLLLSARGAPEGDPEAGIEDAEISEL</sequence>
<protein>
    <submittedName>
        <fullName evidence="7">Putative acid sphingomyelinase</fullName>
    </submittedName>
</protein>
<evidence type="ECO:0000256" key="4">
    <source>
        <dbReference type="PIRSR" id="PIRSR000948-2"/>
    </source>
</evidence>
<dbReference type="OrthoDB" id="282973at2759"/>
<feature type="binding site" evidence="3">
    <location>
        <position position="217"/>
    </location>
    <ligand>
        <name>Zn(2+)</name>
        <dbReference type="ChEBI" id="CHEBI:29105"/>
        <label>1</label>
    </ligand>
</feature>
<dbReference type="InterPro" id="IPR041805">
    <property type="entry name" value="ASMase/PPN1_MPP"/>
</dbReference>
<evidence type="ECO:0000259" key="6">
    <source>
        <dbReference type="Pfam" id="PF00149"/>
    </source>
</evidence>
<keyword evidence="1" id="KW-0378">Hydrolase</keyword>
<feature type="non-terminal residue" evidence="7">
    <location>
        <position position="1"/>
    </location>
</feature>
<evidence type="ECO:0000256" key="2">
    <source>
        <dbReference type="ARBA" id="ARBA00023180"/>
    </source>
</evidence>
<feature type="binding site" evidence="3">
    <location>
        <position position="217"/>
    </location>
    <ligand>
        <name>Zn(2+)</name>
        <dbReference type="ChEBI" id="CHEBI:29105"/>
        <label>2</label>
    </ligand>
</feature>
<feature type="compositionally biased region" description="Low complexity" evidence="5">
    <location>
        <begin position="98"/>
        <end position="112"/>
    </location>
</feature>
<dbReference type="SUPFAM" id="SSF56300">
    <property type="entry name" value="Metallo-dependent phosphatases"/>
    <property type="match status" value="1"/>
</dbReference>
<organism evidence="7 8">
    <name type="scientific">Microdochium bolleyi</name>
    <dbReference type="NCBI Taxonomy" id="196109"/>
    <lineage>
        <taxon>Eukaryota</taxon>
        <taxon>Fungi</taxon>
        <taxon>Dikarya</taxon>
        <taxon>Ascomycota</taxon>
        <taxon>Pezizomycotina</taxon>
        <taxon>Sordariomycetes</taxon>
        <taxon>Xylariomycetidae</taxon>
        <taxon>Xylariales</taxon>
        <taxon>Microdochiaceae</taxon>
        <taxon>Microdochium</taxon>
    </lineage>
</organism>
<dbReference type="Proteomes" id="UP000070501">
    <property type="component" value="Unassembled WGS sequence"/>
</dbReference>
<dbReference type="Pfam" id="PF00149">
    <property type="entry name" value="Metallophos"/>
    <property type="match status" value="1"/>
</dbReference>
<feature type="disulfide bond" evidence="4">
    <location>
        <begin position="9"/>
        <end position="85"/>
    </location>
</feature>
<dbReference type="CDD" id="cd00842">
    <property type="entry name" value="MPP_ASMase"/>
    <property type="match status" value="1"/>
</dbReference>
<dbReference type="InterPro" id="IPR004843">
    <property type="entry name" value="Calcineurin-like_PHP"/>
</dbReference>
<dbReference type="InterPro" id="IPR029052">
    <property type="entry name" value="Metallo-depent_PP-like"/>
</dbReference>
<feature type="binding site" evidence="3">
    <location>
        <position position="401"/>
    </location>
    <ligand>
        <name>Zn(2+)</name>
        <dbReference type="ChEBI" id="CHEBI:29105"/>
        <label>1</label>
    </ligand>
</feature>
<keyword evidence="2" id="KW-0325">Glycoprotein</keyword>
<feature type="binding site" evidence="3">
    <location>
        <position position="364"/>
    </location>
    <ligand>
        <name>Zn(2+)</name>
        <dbReference type="ChEBI" id="CHEBI:29105"/>
        <label>2</label>
    </ligand>
</feature>
<keyword evidence="3" id="KW-0862">Zinc</keyword>
<feature type="compositionally biased region" description="Basic and acidic residues" evidence="5">
    <location>
        <begin position="119"/>
        <end position="129"/>
    </location>
</feature>
<feature type="disulfide bond" evidence="4">
    <location>
        <begin position="161"/>
        <end position="188"/>
    </location>
</feature>
<keyword evidence="3" id="KW-0479">Metal-binding</keyword>
<dbReference type="InParanoid" id="A0A136J6E9"/>
<dbReference type="GO" id="GO:0004767">
    <property type="term" value="F:sphingomyelin phosphodiesterase activity"/>
    <property type="evidence" value="ECO:0007669"/>
    <property type="project" value="InterPro"/>
</dbReference>
<dbReference type="PIRSF" id="PIRSF000948">
    <property type="entry name" value="Sphingomy_PDE"/>
    <property type="match status" value="1"/>
</dbReference>
<keyword evidence="4" id="KW-1015">Disulfide bond</keyword>
<proteinExistence type="predicted"/>
<evidence type="ECO:0000256" key="3">
    <source>
        <dbReference type="PIRSR" id="PIRSR000948-1"/>
    </source>
</evidence>
<dbReference type="PANTHER" id="PTHR10340:SF34">
    <property type="entry name" value="SPHINGOMYELIN PHOSPHODIESTERASE"/>
    <property type="match status" value="1"/>
</dbReference>
<dbReference type="STRING" id="196109.A0A136J6E9"/>
<dbReference type="PANTHER" id="PTHR10340">
    <property type="entry name" value="SPHINGOMYELIN PHOSPHODIESTERASE"/>
    <property type="match status" value="1"/>
</dbReference>
<dbReference type="GO" id="GO:0006685">
    <property type="term" value="P:sphingomyelin catabolic process"/>
    <property type="evidence" value="ECO:0007669"/>
    <property type="project" value="InterPro"/>
</dbReference>
<comment type="cofactor">
    <cofactor evidence="3">
        <name>Zn(2+)</name>
        <dbReference type="ChEBI" id="CHEBI:29105"/>
    </cofactor>
    <text evidence="3">Binds 2 Zn(2+) ions per subunit.</text>
</comment>
<feature type="binding site" evidence="3">
    <location>
        <position position="140"/>
    </location>
    <ligand>
        <name>Zn(2+)</name>
        <dbReference type="ChEBI" id="CHEBI:29105"/>
        <label>1</label>
    </ligand>
</feature>
<feature type="binding site" evidence="3">
    <location>
        <position position="256"/>
    </location>
    <ligand>
        <name>Zn(2+)</name>
        <dbReference type="ChEBI" id="CHEBI:29105"/>
        <label>2</label>
    </ligand>
</feature>
<feature type="binding site" evidence="3">
    <location>
        <position position="142"/>
    </location>
    <ligand>
        <name>Zn(2+)</name>
        <dbReference type="ChEBI" id="CHEBI:29105"/>
        <label>1</label>
    </ligand>
</feature>
<feature type="region of interest" description="Disordered" evidence="5">
    <location>
        <begin position="98"/>
        <end position="129"/>
    </location>
</feature>
<evidence type="ECO:0000256" key="1">
    <source>
        <dbReference type="ARBA" id="ARBA00022801"/>
    </source>
</evidence>
<keyword evidence="8" id="KW-1185">Reference proteome</keyword>
<feature type="disulfide bond" evidence="4">
    <location>
        <begin position="155"/>
        <end position="160"/>
    </location>
</feature>
<feature type="disulfide bond" evidence="4">
    <location>
        <begin position="538"/>
        <end position="542"/>
    </location>
</feature>
<dbReference type="AlphaFoldDB" id="A0A136J6E9"/>
<feature type="domain" description="Calcineurin-like phosphoesterase" evidence="6">
    <location>
        <begin position="134"/>
        <end position="401"/>
    </location>
</feature>
<dbReference type="Gene3D" id="3.60.21.10">
    <property type="match status" value="1"/>
</dbReference>
<gene>
    <name evidence="7" type="ORF">Micbo1qcDRAFT_222449</name>
</gene>
<dbReference type="InterPro" id="IPR011160">
    <property type="entry name" value="Sphingomy_PDE"/>
</dbReference>
<accession>A0A136J6E9</accession>
<feature type="disulfide bond" evidence="4">
    <location>
        <begin position="38"/>
        <end position="49"/>
    </location>
</feature>
<dbReference type="EMBL" id="KQ964248">
    <property type="protein sequence ID" value="KXJ92703.1"/>
    <property type="molecule type" value="Genomic_DNA"/>
</dbReference>
<evidence type="ECO:0000256" key="5">
    <source>
        <dbReference type="SAM" id="MobiDB-lite"/>
    </source>
</evidence>
<reference evidence="8" key="1">
    <citation type="submission" date="2016-02" db="EMBL/GenBank/DDBJ databases">
        <title>Draft genome sequence of Microdochium bolleyi, a fungal endophyte of beachgrass.</title>
        <authorList>
            <consortium name="DOE Joint Genome Institute"/>
            <person name="David A.S."/>
            <person name="May G."/>
            <person name="Haridas S."/>
            <person name="Lim J."/>
            <person name="Wang M."/>
            <person name="Labutti K."/>
            <person name="Lipzen A."/>
            <person name="Barry K."/>
            <person name="Grigoriev I.V."/>
        </authorList>
    </citation>
    <scope>NUCLEOTIDE SEQUENCE [LARGE SCALE GENOMIC DNA]</scope>
    <source>
        <strain evidence="8">J235TASD1</strain>
    </source>
</reference>
<name>A0A136J6E9_9PEZI</name>
<evidence type="ECO:0000313" key="8">
    <source>
        <dbReference type="Proteomes" id="UP000070501"/>
    </source>
</evidence>
<evidence type="ECO:0000313" key="7">
    <source>
        <dbReference type="EMBL" id="KXJ92703.1"/>
    </source>
</evidence>